<dbReference type="InParanoid" id="A0A1I2C5L7"/>
<reference evidence="2 3" key="1">
    <citation type="submission" date="2016-10" db="EMBL/GenBank/DDBJ databases">
        <authorList>
            <person name="de Groot N.N."/>
        </authorList>
    </citation>
    <scope>NUCLEOTIDE SEQUENCE [LARGE SCALE GENOMIC DNA]</scope>
    <source>
        <strain evidence="2 3">DSM 19012</strain>
    </source>
</reference>
<keyword evidence="1" id="KW-0472">Membrane</keyword>
<organism evidence="2 3">
    <name type="scientific">Thermophagus xiamenensis</name>
    <dbReference type="NCBI Taxonomy" id="385682"/>
    <lineage>
        <taxon>Bacteria</taxon>
        <taxon>Pseudomonadati</taxon>
        <taxon>Bacteroidota</taxon>
        <taxon>Bacteroidia</taxon>
        <taxon>Marinilabiliales</taxon>
        <taxon>Marinilabiliaceae</taxon>
        <taxon>Thermophagus</taxon>
    </lineage>
</organism>
<name>A0A1I2C5L7_9BACT</name>
<evidence type="ECO:0000256" key="1">
    <source>
        <dbReference type="SAM" id="Phobius"/>
    </source>
</evidence>
<gene>
    <name evidence="2" type="ORF">SAMN05444380_1154</name>
</gene>
<dbReference type="eggNOG" id="ENOG50314NJ">
    <property type="taxonomic scope" value="Bacteria"/>
</dbReference>
<dbReference type="Proteomes" id="UP000181976">
    <property type="component" value="Unassembled WGS sequence"/>
</dbReference>
<proteinExistence type="predicted"/>
<dbReference type="AlphaFoldDB" id="A0A1I2C5L7"/>
<accession>A0A1I2C5L7</accession>
<keyword evidence="3" id="KW-1185">Reference proteome</keyword>
<evidence type="ECO:0008006" key="4">
    <source>
        <dbReference type="Google" id="ProtNLM"/>
    </source>
</evidence>
<feature type="transmembrane region" description="Helical" evidence="1">
    <location>
        <begin position="6"/>
        <end position="26"/>
    </location>
</feature>
<keyword evidence="1" id="KW-0812">Transmembrane</keyword>
<keyword evidence="1" id="KW-1133">Transmembrane helix</keyword>
<sequence>MVMSTILIMLVISIVLVGLAVAGLAIKSFFKKDATLTTCSGGSCSCASGVESCELESK</sequence>
<evidence type="ECO:0000313" key="3">
    <source>
        <dbReference type="Proteomes" id="UP000181976"/>
    </source>
</evidence>
<evidence type="ECO:0000313" key="2">
    <source>
        <dbReference type="EMBL" id="SFE63093.1"/>
    </source>
</evidence>
<dbReference type="EMBL" id="FONA01000015">
    <property type="protein sequence ID" value="SFE63093.1"/>
    <property type="molecule type" value="Genomic_DNA"/>
</dbReference>
<protein>
    <recommendedName>
        <fullName evidence="4">Virus attachment protein p12 family protein</fullName>
    </recommendedName>
</protein>